<evidence type="ECO:0000256" key="1">
    <source>
        <dbReference type="ARBA" id="ARBA00006379"/>
    </source>
</evidence>
<accession>A0A656KEV3</accession>
<protein>
    <recommendedName>
        <fullName evidence="9">Kinetochore protein SPC25</fullName>
    </recommendedName>
</protein>
<dbReference type="FunFam" id="3.30.457.50:FF:000001">
    <property type="entry name" value="Probable kinetochore protein spc25"/>
    <property type="match status" value="1"/>
</dbReference>
<evidence type="ECO:0000313" key="11">
    <source>
        <dbReference type="EMBL" id="EPQ61471.1"/>
    </source>
</evidence>
<dbReference type="InterPro" id="IPR045143">
    <property type="entry name" value="Spc25"/>
</dbReference>
<dbReference type="OrthoDB" id="4056921at2759"/>
<evidence type="ECO:0000256" key="8">
    <source>
        <dbReference type="ARBA" id="ARBA00023328"/>
    </source>
</evidence>
<dbReference type="CDD" id="cd23784">
    <property type="entry name" value="RWD_Spc25"/>
    <property type="match status" value="1"/>
</dbReference>
<dbReference type="Proteomes" id="UP000053110">
    <property type="component" value="Unassembled WGS sequence"/>
</dbReference>
<comment type="function">
    <text evidence="9">Acts as a component of the essential kinetochore-associated NDC80 complex, which is required for chromosome segregation and spindle checkpoint activity.</text>
</comment>
<evidence type="ECO:0000256" key="3">
    <source>
        <dbReference type="ARBA" id="ARBA00022618"/>
    </source>
</evidence>
<dbReference type="PANTHER" id="PTHR14281:SF0">
    <property type="entry name" value="KINETOCHORE PROTEIN SPC25"/>
    <property type="match status" value="1"/>
</dbReference>
<dbReference type="PANTHER" id="PTHR14281">
    <property type="entry name" value="KINETOCHORE PROTEIN SPC25-RELATED"/>
    <property type="match status" value="1"/>
</dbReference>
<reference evidence="12" key="1">
    <citation type="journal article" date="2013" name="Nat. Genet.">
        <title>The wheat powdery mildew genome shows the unique evolution of an obligate biotroph.</title>
        <authorList>
            <person name="Wicker T."/>
            <person name="Oberhaensli S."/>
            <person name="Parlange F."/>
            <person name="Buchmann J.P."/>
            <person name="Shatalina M."/>
            <person name="Roffler S."/>
            <person name="Ben-David R."/>
            <person name="Dolezel J."/>
            <person name="Simkova H."/>
            <person name="Schulze-Lefert P."/>
            <person name="Spanu P.D."/>
            <person name="Bruggmann R."/>
            <person name="Amselem J."/>
            <person name="Quesneville H."/>
            <person name="Ver Loren van Themaat E."/>
            <person name="Paape T."/>
            <person name="Shimizu K.K."/>
            <person name="Keller B."/>
        </authorList>
    </citation>
    <scope>NUCLEOTIDE SEQUENCE [LARGE SCALE GENOMIC DNA]</scope>
    <source>
        <strain evidence="12">96224</strain>
    </source>
</reference>
<comment type="subunit">
    <text evidence="9">Component of the NDC80 complex.</text>
</comment>
<sequence length="260" mass="30160">MAGSPEILCLPSAMSLSKSSFNAAPVDNSIPTVNFDFDDLRDRMARFTFKFDDFIERYRKRILDERNQFRVNIAELKGIDQRIKKRDVEILSQKSNTHQQNMAKEAAETEEMKSTVATLTAQRDAYAANKEMLLQRISETQKQIDGKLTAQRVQAEHIESQSRLNIPELEIWTTNLCMEIESAGQNDRLKFIFTHVDDQDWAREASFELDISKRDYEVPCCVPNIGAERIEKLVDRLNECRDLRVLLKGMRELFVEVLKH</sequence>
<keyword evidence="3 9" id="KW-0132">Cell division</keyword>
<keyword evidence="8 9" id="KW-0137">Centromere</keyword>
<evidence type="ECO:0000256" key="4">
    <source>
        <dbReference type="ARBA" id="ARBA00022776"/>
    </source>
</evidence>
<comment type="similarity">
    <text evidence="1 9">Belongs to the SPC25 family.</text>
</comment>
<evidence type="ECO:0000256" key="7">
    <source>
        <dbReference type="ARBA" id="ARBA00023306"/>
    </source>
</evidence>
<keyword evidence="7 9" id="KW-0131">Cell cycle</keyword>
<organism evidence="11 12">
    <name type="scientific">Blumeria graminis f. sp. tritici 96224</name>
    <dbReference type="NCBI Taxonomy" id="1268274"/>
    <lineage>
        <taxon>Eukaryota</taxon>
        <taxon>Fungi</taxon>
        <taxon>Dikarya</taxon>
        <taxon>Ascomycota</taxon>
        <taxon>Pezizomycotina</taxon>
        <taxon>Leotiomycetes</taxon>
        <taxon>Erysiphales</taxon>
        <taxon>Erysiphaceae</taxon>
        <taxon>Blumeria</taxon>
    </lineage>
</organism>
<dbReference type="Gene3D" id="3.30.457.50">
    <property type="entry name" value="Chromosome segregation protein Spc25"/>
    <property type="match status" value="1"/>
</dbReference>
<dbReference type="GO" id="GO:0005634">
    <property type="term" value="C:nucleus"/>
    <property type="evidence" value="ECO:0007669"/>
    <property type="project" value="UniProtKB-SubCell"/>
</dbReference>
<dbReference type="AlphaFoldDB" id="A0A656KEV3"/>
<keyword evidence="5 9" id="KW-0995">Kinetochore</keyword>
<proteinExistence type="inferred from homology"/>
<evidence type="ECO:0000313" key="12">
    <source>
        <dbReference type="Proteomes" id="UP000053110"/>
    </source>
</evidence>
<dbReference type="GO" id="GO:0051301">
    <property type="term" value="P:cell division"/>
    <property type="evidence" value="ECO:0007669"/>
    <property type="project" value="UniProtKB-UniRule"/>
</dbReference>
<comment type="subcellular location">
    <subcellularLocation>
        <location evidence="9">Nucleus</location>
    </subcellularLocation>
    <subcellularLocation>
        <location evidence="9">Chromosome</location>
        <location evidence="9">Centromere</location>
        <location evidence="9">Kinetochore</location>
    </subcellularLocation>
</comment>
<keyword evidence="9" id="KW-0539">Nucleus</keyword>
<dbReference type="Pfam" id="PF08234">
    <property type="entry name" value="Spindle_Spc25"/>
    <property type="match status" value="1"/>
</dbReference>
<dbReference type="EMBL" id="KE375222">
    <property type="protein sequence ID" value="EPQ61471.1"/>
    <property type="molecule type" value="Genomic_DNA"/>
</dbReference>
<evidence type="ECO:0000256" key="6">
    <source>
        <dbReference type="ARBA" id="ARBA00023054"/>
    </source>
</evidence>
<gene>
    <name evidence="11" type="ORF">BGT96224_3302</name>
</gene>
<evidence type="ECO:0000256" key="5">
    <source>
        <dbReference type="ARBA" id="ARBA00022838"/>
    </source>
</evidence>
<keyword evidence="6" id="KW-0175">Coiled coil</keyword>
<evidence type="ECO:0000259" key="10">
    <source>
        <dbReference type="Pfam" id="PF08234"/>
    </source>
</evidence>
<keyword evidence="4 9" id="KW-0498">Mitosis</keyword>
<keyword evidence="2 9" id="KW-0158">Chromosome</keyword>
<feature type="domain" description="Chromosome segregation protein Spc25 C-terminal" evidence="10">
    <location>
        <begin position="184"/>
        <end position="255"/>
    </location>
</feature>
<dbReference type="InterPro" id="IPR013255">
    <property type="entry name" value="Spc25_C"/>
</dbReference>
<dbReference type="GO" id="GO:0031262">
    <property type="term" value="C:Ndc80 complex"/>
    <property type="evidence" value="ECO:0007669"/>
    <property type="project" value="InterPro"/>
</dbReference>
<evidence type="ECO:0000256" key="2">
    <source>
        <dbReference type="ARBA" id="ARBA00022454"/>
    </source>
</evidence>
<dbReference type="GO" id="GO:0007059">
    <property type="term" value="P:chromosome segregation"/>
    <property type="evidence" value="ECO:0007669"/>
    <property type="project" value="InterPro"/>
</dbReference>
<name>A0A656KEV3_BLUGR</name>
<evidence type="ECO:0000256" key="9">
    <source>
        <dbReference type="RuleBase" id="RU367150"/>
    </source>
</evidence>